<dbReference type="EMBL" id="CP081150">
    <property type="protein sequence ID" value="QZA76771.1"/>
    <property type="molecule type" value="Genomic_DNA"/>
</dbReference>
<proteinExistence type="predicted"/>
<protein>
    <submittedName>
        <fullName evidence="1">Uncharacterized protein</fullName>
    </submittedName>
</protein>
<evidence type="ECO:0000313" key="1">
    <source>
        <dbReference type="EMBL" id="QZA76771.1"/>
    </source>
</evidence>
<accession>A0ABX8Z2G8</accession>
<dbReference type="Pfam" id="PF21813">
    <property type="entry name" value="DUF6882"/>
    <property type="match status" value="1"/>
</dbReference>
<keyword evidence="2" id="KW-1185">Reference proteome</keyword>
<evidence type="ECO:0000313" key="2">
    <source>
        <dbReference type="Proteomes" id="UP000825679"/>
    </source>
</evidence>
<name>A0ABX8Z2G8_9NEIS</name>
<sequence>MSMTDDEFYAFMDSTFAELEQKQVALSESYGLGNGAGRWWFDQTTGKLQFFDAADNLEAEADVIDIGSYSAKANSWKWAWCNETVLPALRERAAKLKELEALTGIALFGLDHVFEIGDEAMAWELTAMAVHFLGALGCYKAPSSVENGPVTFLAIMSITPRS</sequence>
<reference evidence="1 2" key="1">
    <citation type="submission" date="2021-08" db="EMBL/GenBank/DDBJ databases">
        <title>complete genome sequencing of Deefgea sp. D25.</title>
        <authorList>
            <person name="Bae J.-W."/>
            <person name="Gim D.-H."/>
        </authorList>
    </citation>
    <scope>NUCLEOTIDE SEQUENCE [LARGE SCALE GENOMIC DNA]</scope>
    <source>
        <strain evidence="1 2">D25</strain>
    </source>
</reference>
<dbReference type="InterPro" id="IPR049249">
    <property type="entry name" value="DUF6882"/>
</dbReference>
<organism evidence="1 2">
    <name type="scientific">Deefgea tanakiae</name>
    <dbReference type="NCBI Taxonomy" id="2865840"/>
    <lineage>
        <taxon>Bacteria</taxon>
        <taxon>Pseudomonadati</taxon>
        <taxon>Pseudomonadota</taxon>
        <taxon>Betaproteobacteria</taxon>
        <taxon>Neisseriales</taxon>
        <taxon>Chitinibacteraceae</taxon>
        <taxon>Deefgea</taxon>
    </lineage>
</organism>
<dbReference type="Proteomes" id="UP000825679">
    <property type="component" value="Chromosome"/>
</dbReference>
<gene>
    <name evidence="1" type="ORF">K4H28_10620</name>
</gene>